<comment type="caution">
    <text evidence="9">Lacks conserved residue(s) required for the propagation of feature annotation.</text>
</comment>
<evidence type="ECO:0000256" key="3">
    <source>
        <dbReference type="ARBA" id="ARBA00008480"/>
    </source>
</evidence>
<organism evidence="12 13">
    <name type="scientific">Natronospira bacteriovora</name>
    <dbReference type="NCBI Taxonomy" id="3069753"/>
    <lineage>
        <taxon>Bacteria</taxon>
        <taxon>Pseudomonadati</taxon>
        <taxon>Pseudomonadota</taxon>
        <taxon>Gammaproteobacteria</taxon>
        <taxon>Natronospirales</taxon>
        <taxon>Natronospiraceae</taxon>
        <taxon>Natronospira</taxon>
    </lineage>
</organism>
<dbReference type="InterPro" id="IPR036571">
    <property type="entry name" value="MECDP_synthase_sf"/>
</dbReference>
<feature type="binding site" evidence="9">
    <location>
        <begin position="59"/>
        <end position="61"/>
    </location>
    <ligand>
        <name>4-CDP-2-C-methyl-D-erythritol 2-phosphate</name>
        <dbReference type="ChEBI" id="CHEBI:57919"/>
    </ligand>
</feature>
<gene>
    <name evidence="9 12" type="primary">ispF</name>
    <name evidence="12" type="ORF">RBH19_00350</name>
</gene>
<dbReference type="RefSeq" id="WP_306726811.1">
    <property type="nucleotide sequence ID" value="NZ_JAVDDT010000001.1"/>
</dbReference>
<dbReference type="CDD" id="cd00554">
    <property type="entry name" value="MECDP_synthase"/>
    <property type="match status" value="1"/>
</dbReference>
<dbReference type="PANTHER" id="PTHR43181">
    <property type="entry name" value="2-C-METHYL-D-ERYTHRITOL 2,4-CYCLODIPHOSPHATE SYNTHASE, CHLOROPLASTIC"/>
    <property type="match status" value="1"/>
</dbReference>
<feature type="binding site" evidence="9">
    <location>
        <begin position="11"/>
        <end position="13"/>
    </location>
    <ligand>
        <name>4-CDP-2-C-methyl-D-erythritol 2-phosphate</name>
        <dbReference type="ChEBI" id="CHEBI:57919"/>
    </ligand>
</feature>
<feature type="binding site" evidence="9">
    <location>
        <position position="13"/>
    </location>
    <ligand>
        <name>a divalent metal cation</name>
        <dbReference type="ChEBI" id="CHEBI:60240"/>
    </ligand>
</feature>
<dbReference type="Gene3D" id="3.30.1330.50">
    <property type="entry name" value="2-C-methyl-D-erythritol 2,4-cyclodiphosphate synthase"/>
    <property type="match status" value="1"/>
</dbReference>
<accession>A0ABU0W2T0</accession>
<name>A0ABU0W2T0_9GAMM</name>
<comment type="catalytic activity">
    <reaction evidence="1 9 10">
        <text>4-CDP-2-C-methyl-D-erythritol 2-phosphate = 2-C-methyl-D-erythritol 2,4-cyclic diphosphate + CMP</text>
        <dbReference type="Rhea" id="RHEA:23864"/>
        <dbReference type="ChEBI" id="CHEBI:57919"/>
        <dbReference type="ChEBI" id="CHEBI:58483"/>
        <dbReference type="ChEBI" id="CHEBI:60377"/>
        <dbReference type="EC" id="4.6.1.12"/>
    </reaction>
</comment>
<feature type="binding site" evidence="9">
    <location>
        <begin position="135"/>
        <end position="138"/>
    </location>
    <ligand>
        <name>4-CDP-2-C-methyl-D-erythritol 2-phosphate</name>
        <dbReference type="ChEBI" id="CHEBI:57919"/>
    </ligand>
</feature>
<dbReference type="SUPFAM" id="SSF69765">
    <property type="entry name" value="IpsF-like"/>
    <property type="match status" value="1"/>
</dbReference>
<feature type="site" description="Transition state stabilizer" evidence="9">
    <location>
        <position position="37"/>
    </location>
</feature>
<keyword evidence="13" id="KW-1185">Reference proteome</keyword>
<feature type="binding site" evidence="9">
    <location>
        <position position="11"/>
    </location>
    <ligand>
        <name>a divalent metal cation</name>
        <dbReference type="ChEBI" id="CHEBI:60240"/>
    </ligand>
</feature>
<evidence type="ECO:0000256" key="8">
    <source>
        <dbReference type="ARBA" id="ARBA00023239"/>
    </source>
</evidence>
<reference evidence="12 13" key="1">
    <citation type="submission" date="2023-08" db="EMBL/GenBank/DDBJ databases">
        <title>Whole-genome sequencing of halo(alkali)philic microorganisms from hypersaline lakes.</title>
        <authorList>
            <person name="Sorokin D.Y."/>
            <person name="Abbas B."/>
            <person name="Merkel A.Y."/>
        </authorList>
    </citation>
    <scope>NUCLEOTIDE SEQUENCE [LARGE SCALE GENOMIC DNA]</scope>
    <source>
        <strain evidence="12 13">AB-CW4</strain>
    </source>
</reference>
<comment type="caution">
    <text evidence="12">The sequence shown here is derived from an EMBL/GenBank/DDBJ whole genome shotgun (WGS) entry which is preliminary data.</text>
</comment>
<dbReference type="HAMAP" id="MF_00107">
    <property type="entry name" value="IspF"/>
    <property type="match status" value="1"/>
</dbReference>
<evidence type="ECO:0000256" key="7">
    <source>
        <dbReference type="ARBA" id="ARBA00023229"/>
    </source>
</evidence>
<dbReference type="InterPro" id="IPR020555">
    <property type="entry name" value="MECDP_synthase_CS"/>
</dbReference>
<comment type="function">
    <text evidence="9">Involved in the biosynthesis of isopentenyl diphosphate (IPP) and dimethylallyl diphosphate (DMAPP), two major building blocks of isoprenoid compounds. Catalyzes the conversion of 4-diphosphocytidyl-2-C-methyl-D-erythritol 2-phosphate (CDP-ME2P) to 2-C-methyl-D-erythritol 2,4-cyclodiphosphate (ME-CPP) with a corresponding release of cytidine 5-monophosphate (CMP).</text>
</comment>
<evidence type="ECO:0000313" key="13">
    <source>
        <dbReference type="Proteomes" id="UP001239019"/>
    </source>
</evidence>
<feature type="binding site" evidence="9">
    <location>
        <begin position="37"/>
        <end position="38"/>
    </location>
    <ligand>
        <name>4-CDP-2-C-methyl-D-erythritol 2-phosphate</name>
        <dbReference type="ChEBI" id="CHEBI:57919"/>
    </ligand>
</feature>
<feature type="binding site" evidence="9">
    <location>
        <position position="45"/>
    </location>
    <ligand>
        <name>a divalent metal cation</name>
        <dbReference type="ChEBI" id="CHEBI:60240"/>
    </ligand>
</feature>
<dbReference type="EMBL" id="JAVDDT010000001">
    <property type="protein sequence ID" value="MDQ2068321.1"/>
    <property type="molecule type" value="Genomic_DNA"/>
</dbReference>
<evidence type="ECO:0000256" key="9">
    <source>
        <dbReference type="HAMAP-Rule" id="MF_00107"/>
    </source>
</evidence>
<feature type="site" description="Transition state stabilizer" evidence="9">
    <location>
        <position position="136"/>
    </location>
</feature>
<feature type="binding site" evidence="9">
    <location>
        <begin position="64"/>
        <end position="68"/>
    </location>
    <ligand>
        <name>4-CDP-2-C-methyl-D-erythritol 2-phosphate</name>
        <dbReference type="ChEBI" id="CHEBI:57919"/>
    </ligand>
</feature>
<comment type="cofactor">
    <cofactor evidence="9">
        <name>a divalent metal cation</name>
        <dbReference type="ChEBI" id="CHEBI:60240"/>
    </cofactor>
    <text evidence="9">Binds 1 divalent metal cation per subunit.</text>
</comment>
<evidence type="ECO:0000256" key="6">
    <source>
        <dbReference type="ARBA" id="ARBA00022723"/>
    </source>
</evidence>
<feature type="binding site" evidence="9">
    <location>
        <position position="145"/>
    </location>
    <ligand>
        <name>4-CDP-2-C-methyl-D-erythritol 2-phosphate</name>
        <dbReference type="ChEBI" id="CHEBI:57919"/>
    </ligand>
</feature>
<dbReference type="GO" id="GO:0008685">
    <property type="term" value="F:2-C-methyl-D-erythritol 2,4-cyclodiphosphate synthase activity"/>
    <property type="evidence" value="ECO:0007669"/>
    <property type="project" value="UniProtKB-EC"/>
</dbReference>
<evidence type="ECO:0000256" key="5">
    <source>
        <dbReference type="ARBA" id="ARBA00012579"/>
    </source>
</evidence>
<evidence type="ECO:0000256" key="1">
    <source>
        <dbReference type="ARBA" id="ARBA00000200"/>
    </source>
</evidence>
<dbReference type="EC" id="4.6.1.12" evidence="5 9"/>
<keyword evidence="7 9" id="KW-0414">Isoprene biosynthesis</keyword>
<dbReference type="PANTHER" id="PTHR43181:SF1">
    <property type="entry name" value="2-C-METHYL-D-ERYTHRITOL 2,4-CYCLODIPHOSPHATE SYNTHASE, CHLOROPLASTIC"/>
    <property type="match status" value="1"/>
</dbReference>
<protein>
    <recommendedName>
        <fullName evidence="5 9">2-C-methyl-D-erythritol 2,4-cyclodiphosphate synthase</fullName>
        <shortName evidence="9">MECDP-synthase</shortName>
        <shortName evidence="9">MECPP-synthase</shortName>
        <shortName evidence="9">MECPS</shortName>
        <ecNumber evidence="5 9">4.6.1.12</ecNumber>
    </recommendedName>
</protein>
<proteinExistence type="inferred from homology"/>
<dbReference type="PROSITE" id="PS01350">
    <property type="entry name" value="ISPF"/>
    <property type="match status" value="1"/>
</dbReference>
<dbReference type="Pfam" id="PF02542">
    <property type="entry name" value="YgbB"/>
    <property type="match status" value="1"/>
</dbReference>
<sequence length="164" mass="17370">MDQLRIGHGYDVHAFTTGDHVMVCGVRIPHSRGIRAHSDGDVALHALCDALLGAAALPDIGQLFPDTDPAWSGADSRQLLARVMQRLDDGGLRPLHADLTVVAERPRLKAHVPDMRAVLATDLSLPTDRVNIKATTSEGLGALGREEGIAAHAVVLLCPRTAAA</sequence>
<dbReference type="NCBIfam" id="TIGR00151">
    <property type="entry name" value="ispF"/>
    <property type="match status" value="1"/>
</dbReference>
<comment type="similarity">
    <text evidence="3 9 10">Belongs to the IspF family.</text>
</comment>
<evidence type="ECO:0000256" key="2">
    <source>
        <dbReference type="ARBA" id="ARBA00004709"/>
    </source>
</evidence>
<dbReference type="Proteomes" id="UP001239019">
    <property type="component" value="Unassembled WGS sequence"/>
</dbReference>
<evidence type="ECO:0000313" key="12">
    <source>
        <dbReference type="EMBL" id="MDQ2068321.1"/>
    </source>
</evidence>
<keyword evidence="8 9" id="KW-0456">Lyase</keyword>
<evidence type="ECO:0000256" key="4">
    <source>
        <dbReference type="ARBA" id="ARBA00011233"/>
    </source>
</evidence>
<dbReference type="InterPro" id="IPR003526">
    <property type="entry name" value="MECDP_synthase"/>
</dbReference>
<comment type="pathway">
    <text evidence="2 9">Isoprenoid biosynthesis; isopentenyl diphosphate biosynthesis via DXP pathway; isopentenyl diphosphate from 1-deoxy-D-xylulose 5-phosphate: step 4/6.</text>
</comment>
<evidence type="ECO:0000256" key="10">
    <source>
        <dbReference type="RuleBase" id="RU004395"/>
    </source>
</evidence>
<comment type="subunit">
    <text evidence="4 9">Homotrimer.</text>
</comment>
<feature type="domain" description="2-C-methyl-D-erythritol 2,4-cyclodiphosphate synthase" evidence="11">
    <location>
        <begin position="4"/>
        <end position="157"/>
    </location>
</feature>
<keyword evidence="6 9" id="KW-0479">Metal-binding</keyword>
<evidence type="ECO:0000259" key="11">
    <source>
        <dbReference type="Pfam" id="PF02542"/>
    </source>
</evidence>